<evidence type="ECO:0000313" key="15">
    <source>
        <dbReference type="EMBL" id="PZQ10241.1"/>
    </source>
</evidence>
<dbReference type="PANTHER" id="PTHR24567">
    <property type="entry name" value="CRP FAMILY TRANSCRIPTIONAL REGULATORY PROTEIN"/>
    <property type="match status" value="1"/>
</dbReference>
<dbReference type="CDD" id="cd00038">
    <property type="entry name" value="CAP_ED"/>
    <property type="match status" value="1"/>
</dbReference>
<evidence type="ECO:0000256" key="10">
    <source>
        <dbReference type="ARBA" id="ARBA00023159"/>
    </source>
</evidence>
<feature type="domain" description="Cyclic nucleotide-binding" evidence="13">
    <location>
        <begin position="33"/>
        <end position="103"/>
    </location>
</feature>
<dbReference type="InterPro" id="IPR018490">
    <property type="entry name" value="cNMP-bd_dom_sf"/>
</dbReference>
<evidence type="ECO:0000256" key="7">
    <source>
        <dbReference type="ARBA" id="ARBA00023015"/>
    </source>
</evidence>
<dbReference type="SUPFAM" id="SSF51206">
    <property type="entry name" value="cAMP-binding domain-like"/>
    <property type="match status" value="1"/>
</dbReference>
<dbReference type="PRINTS" id="PR00034">
    <property type="entry name" value="HTHCRP"/>
</dbReference>
<dbReference type="CDD" id="cd00092">
    <property type="entry name" value="HTH_CRP"/>
    <property type="match status" value="1"/>
</dbReference>
<comment type="caution">
    <text evidence="15">The sequence shown here is derived from an EMBL/GenBank/DDBJ whole genome shotgun (WGS) entry which is preliminary data.</text>
</comment>
<evidence type="ECO:0000256" key="4">
    <source>
        <dbReference type="ARBA" id="ARBA00022491"/>
    </source>
</evidence>
<evidence type="ECO:0000256" key="12">
    <source>
        <dbReference type="ARBA" id="ARBA00031697"/>
    </source>
</evidence>
<dbReference type="InterPro" id="IPR000595">
    <property type="entry name" value="cNMP-bd_dom"/>
</dbReference>
<dbReference type="GO" id="GO:0003824">
    <property type="term" value="F:catalytic activity"/>
    <property type="evidence" value="ECO:0007669"/>
    <property type="project" value="UniProtKB-KW"/>
</dbReference>
<protein>
    <recommendedName>
        <fullName evidence="3">CRP-like protein Clp</fullName>
    </recommendedName>
    <alternativeName>
        <fullName evidence="12">Catabolite activation-like protein</fullName>
    </alternativeName>
</protein>
<dbReference type="Gene3D" id="2.60.120.10">
    <property type="entry name" value="Jelly Rolls"/>
    <property type="match status" value="1"/>
</dbReference>
<evidence type="ECO:0000313" key="16">
    <source>
        <dbReference type="Proteomes" id="UP000249046"/>
    </source>
</evidence>
<dbReference type="InterPro" id="IPR036388">
    <property type="entry name" value="WH-like_DNA-bd_sf"/>
</dbReference>
<comment type="subunit">
    <text evidence="2">Homodimer.</text>
</comment>
<dbReference type="PROSITE" id="PS50042">
    <property type="entry name" value="CNMP_BINDING_3"/>
    <property type="match status" value="1"/>
</dbReference>
<dbReference type="PANTHER" id="PTHR24567:SF75">
    <property type="entry name" value="FUMARATE AND NITRATE REDUCTION REGULATORY PROTEIN"/>
    <property type="match status" value="1"/>
</dbReference>
<reference evidence="15 16" key="1">
    <citation type="submission" date="2017-08" db="EMBL/GenBank/DDBJ databases">
        <title>Infants hospitalized years apart are colonized by the same room-sourced microbial strains.</title>
        <authorList>
            <person name="Brooks B."/>
            <person name="Olm M.R."/>
            <person name="Firek B.A."/>
            <person name="Baker R."/>
            <person name="Thomas B.C."/>
            <person name="Morowitz M.J."/>
            <person name="Banfield J.F."/>
        </authorList>
    </citation>
    <scope>NUCLEOTIDE SEQUENCE [LARGE SCALE GENOMIC DNA]</scope>
    <source>
        <strain evidence="15">S2_005_003_R2_42</strain>
    </source>
</reference>
<evidence type="ECO:0000256" key="5">
    <source>
        <dbReference type="ARBA" id="ARBA00022533"/>
    </source>
</evidence>
<evidence type="ECO:0000256" key="9">
    <source>
        <dbReference type="ARBA" id="ARBA00023125"/>
    </source>
</evidence>
<feature type="domain" description="HTH crp-type" evidence="14">
    <location>
        <begin position="167"/>
        <end position="240"/>
    </location>
</feature>
<accession>A0A2W5K0G5</accession>
<evidence type="ECO:0000256" key="6">
    <source>
        <dbReference type="ARBA" id="ARBA00022636"/>
    </source>
</evidence>
<keyword evidence="9" id="KW-0238">DNA-binding</keyword>
<sequence>MPARRAAAAGARVVDIGELRQSCSACALHALCLPASIDGQDLARLDHLVKRRQPLDRGATLFREGAEHPSLFVVRSGSLKTSVTLPEGDTQILGFHLSGEILGLDGLAGERHQCTAEALERASVCEVPFEQLSRVAAQVPGLQHQLFRVMSREFVREQQHPVMMGRKQALSRLAIFLRNLSERRAATGHDPLELQLSMSRQDMANYLGLVIETISRLFSRLHAQGLVQVERKTVRILDPAALHVLAEGGEDENRALA</sequence>
<gene>
    <name evidence="15" type="ORF">DI564_16230</name>
</gene>
<dbReference type="SMART" id="SM00419">
    <property type="entry name" value="HTH_CRP"/>
    <property type="match status" value="1"/>
</dbReference>
<dbReference type="Pfam" id="PF00027">
    <property type="entry name" value="cNMP_binding"/>
    <property type="match status" value="1"/>
</dbReference>
<proteinExistence type="predicted"/>
<dbReference type="Pfam" id="PF13545">
    <property type="entry name" value="HTH_Crp_2"/>
    <property type="match status" value="1"/>
</dbReference>
<keyword evidence="7" id="KW-0805">Transcription regulation</keyword>
<keyword evidence="6" id="KW-0973">c-di-GMP</keyword>
<dbReference type="SUPFAM" id="SSF46785">
    <property type="entry name" value="Winged helix' DNA-binding domain"/>
    <property type="match status" value="1"/>
</dbReference>
<evidence type="ECO:0000256" key="1">
    <source>
        <dbReference type="ARBA" id="ARBA00004496"/>
    </source>
</evidence>
<dbReference type="GO" id="GO:0005829">
    <property type="term" value="C:cytosol"/>
    <property type="evidence" value="ECO:0007669"/>
    <property type="project" value="TreeGrafter"/>
</dbReference>
<keyword evidence="4" id="KW-0678">Repressor</keyword>
<dbReference type="InterPro" id="IPR036390">
    <property type="entry name" value="WH_DNA-bd_sf"/>
</dbReference>
<keyword evidence="8" id="KW-0843">Virulence</keyword>
<evidence type="ECO:0000256" key="3">
    <source>
        <dbReference type="ARBA" id="ARBA00020769"/>
    </source>
</evidence>
<dbReference type="GO" id="GO:0003700">
    <property type="term" value="F:DNA-binding transcription factor activity"/>
    <property type="evidence" value="ECO:0007669"/>
    <property type="project" value="TreeGrafter"/>
</dbReference>
<keyword evidence="10" id="KW-0010">Activator</keyword>
<dbReference type="PROSITE" id="PS51063">
    <property type="entry name" value="HTH_CRP_2"/>
    <property type="match status" value="1"/>
</dbReference>
<dbReference type="Proteomes" id="UP000249046">
    <property type="component" value="Unassembled WGS sequence"/>
</dbReference>
<comment type="subcellular location">
    <subcellularLocation>
        <location evidence="1">Cytoplasm</location>
    </subcellularLocation>
</comment>
<dbReference type="FunFam" id="1.10.10.10:FF:000028">
    <property type="entry name" value="Fumarate/nitrate reduction transcriptional regulator Fnr"/>
    <property type="match status" value="1"/>
</dbReference>
<dbReference type="EMBL" id="QFPO01000021">
    <property type="protein sequence ID" value="PZQ10241.1"/>
    <property type="molecule type" value="Genomic_DNA"/>
</dbReference>
<dbReference type="GO" id="GO:0003677">
    <property type="term" value="F:DNA binding"/>
    <property type="evidence" value="ECO:0007669"/>
    <property type="project" value="UniProtKB-KW"/>
</dbReference>
<evidence type="ECO:0000256" key="8">
    <source>
        <dbReference type="ARBA" id="ARBA00023026"/>
    </source>
</evidence>
<name>A0A2W5K0G5_9GAMM</name>
<dbReference type="Gene3D" id="1.10.10.10">
    <property type="entry name" value="Winged helix-like DNA-binding domain superfamily/Winged helix DNA-binding domain"/>
    <property type="match status" value="1"/>
</dbReference>
<dbReference type="InterPro" id="IPR012318">
    <property type="entry name" value="HTH_CRP"/>
</dbReference>
<dbReference type="InterPro" id="IPR014710">
    <property type="entry name" value="RmlC-like_jellyroll"/>
</dbReference>
<evidence type="ECO:0000259" key="14">
    <source>
        <dbReference type="PROSITE" id="PS51063"/>
    </source>
</evidence>
<evidence type="ECO:0000256" key="2">
    <source>
        <dbReference type="ARBA" id="ARBA00011738"/>
    </source>
</evidence>
<organism evidence="15 16">
    <name type="scientific">Rhodanobacter denitrificans</name>
    <dbReference type="NCBI Taxonomy" id="666685"/>
    <lineage>
        <taxon>Bacteria</taxon>
        <taxon>Pseudomonadati</taxon>
        <taxon>Pseudomonadota</taxon>
        <taxon>Gammaproteobacteria</taxon>
        <taxon>Lysobacterales</taxon>
        <taxon>Rhodanobacteraceae</taxon>
        <taxon>Rhodanobacter</taxon>
    </lineage>
</organism>
<evidence type="ECO:0000259" key="13">
    <source>
        <dbReference type="PROSITE" id="PS50042"/>
    </source>
</evidence>
<dbReference type="SMART" id="SM00100">
    <property type="entry name" value="cNMP"/>
    <property type="match status" value="1"/>
</dbReference>
<evidence type="ECO:0000256" key="11">
    <source>
        <dbReference type="ARBA" id="ARBA00023163"/>
    </source>
</evidence>
<keyword evidence="5" id="KW-0021">Allosteric enzyme</keyword>
<dbReference type="InterPro" id="IPR050397">
    <property type="entry name" value="Env_Response_Regulators"/>
</dbReference>
<keyword evidence="11" id="KW-0804">Transcription</keyword>
<dbReference type="AlphaFoldDB" id="A0A2W5K0G5"/>